<dbReference type="Pfam" id="PF05621">
    <property type="entry name" value="TniB"/>
    <property type="match status" value="1"/>
</dbReference>
<dbReference type="RefSeq" id="WP_055187237.1">
    <property type="nucleotide sequence ID" value="NZ_FPBS01000016.1"/>
</dbReference>
<protein>
    <recommendedName>
        <fullName evidence="3">AAA+ ATPase domain-containing protein</fullName>
    </recommendedName>
</protein>
<dbReference type="PANTHER" id="PTHR35894:SF1">
    <property type="entry name" value="PHOSPHORIBULOKINASE _ URIDINE KINASE FAMILY"/>
    <property type="match status" value="1"/>
</dbReference>
<name>A0A0P7KQL5_9RHOB</name>
<organism evidence="1 2">
    <name type="scientific">Aliiroseovarius crassostreae</name>
    <dbReference type="NCBI Taxonomy" id="154981"/>
    <lineage>
        <taxon>Bacteria</taxon>
        <taxon>Pseudomonadati</taxon>
        <taxon>Pseudomonadota</taxon>
        <taxon>Alphaproteobacteria</taxon>
        <taxon>Rhodobacterales</taxon>
        <taxon>Paracoccaceae</taxon>
        <taxon>Aliiroseovarius</taxon>
    </lineage>
</organism>
<sequence length="338" mass="37493">MNDQTFTKASGGLDDIDRTLASLRTRFFTHRNYHELQSAFTRLIKRRRADLELGGQKEAHGIAVIGDSGSGKTTAVRRLFTTYPDLQTQEPGVEMAEAVSMSIPSPASVKFVGLACLNVLGYPLRRDRTSAIIWDLVHSNLRLRQTLVLHFDEAQDLCINQNAREMQAMINTLKALMNHPVWPVSVILSGMPQLTALINEDPQLARRFSPVQFEKLDAAQDTQPVLKMVASYAQAAQLAMNTNVQEKSFGRRLIHAAAGEFGLTVELLLDAIEIAMREGASELNASCFAHAFARRSGCAADFNPFLREDYTGINARLLLAGRTPEENVAELGAKRRRK</sequence>
<dbReference type="InterPro" id="IPR008868">
    <property type="entry name" value="TniB"/>
</dbReference>
<evidence type="ECO:0008006" key="3">
    <source>
        <dbReference type="Google" id="ProtNLM"/>
    </source>
</evidence>
<dbReference type="Gene3D" id="3.40.50.300">
    <property type="entry name" value="P-loop containing nucleotide triphosphate hydrolases"/>
    <property type="match status" value="1"/>
</dbReference>
<gene>
    <name evidence="1" type="ORF">AKJ29_05835</name>
</gene>
<dbReference type="SUPFAM" id="SSF52540">
    <property type="entry name" value="P-loop containing nucleoside triphosphate hydrolases"/>
    <property type="match status" value="1"/>
</dbReference>
<keyword evidence="2" id="KW-1185">Reference proteome</keyword>
<dbReference type="AlphaFoldDB" id="A0A0P7KQL5"/>
<proteinExistence type="predicted"/>
<reference evidence="1 2" key="1">
    <citation type="submission" date="2015-09" db="EMBL/GenBank/DDBJ databases">
        <title>Draft genome sequence of Aliiroseovarius crassostreae CV919-312TSm, the causative agent of Roseovarius Oyster Disease (formerly Juvenile Oyster Disease).</title>
        <authorList>
            <person name="Kessner L."/>
            <person name="Spinard E."/>
            <person name="Nelson D."/>
        </authorList>
    </citation>
    <scope>NUCLEOTIDE SEQUENCE [LARGE SCALE GENOMIC DNA]</scope>
    <source>
        <strain evidence="1 2">CV919-312</strain>
    </source>
</reference>
<dbReference type="STRING" id="154981.AKJ29_05835"/>
<dbReference type="EMBL" id="LKBA01000001">
    <property type="protein sequence ID" value="KPN64758.1"/>
    <property type="molecule type" value="Genomic_DNA"/>
</dbReference>
<evidence type="ECO:0000313" key="1">
    <source>
        <dbReference type="EMBL" id="KPN64758.1"/>
    </source>
</evidence>
<dbReference type="Proteomes" id="UP000050471">
    <property type="component" value="Unassembled WGS sequence"/>
</dbReference>
<dbReference type="InterPro" id="IPR027417">
    <property type="entry name" value="P-loop_NTPase"/>
</dbReference>
<evidence type="ECO:0000313" key="2">
    <source>
        <dbReference type="Proteomes" id="UP000050471"/>
    </source>
</evidence>
<dbReference type="PANTHER" id="PTHR35894">
    <property type="entry name" value="GENERAL SECRETION PATHWAY PROTEIN A-RELATED"/>
    <property type="match status" value="1"/>
</dbReference>
<accession>A0A0P7KQL5</accession>
<dbReference type="InterPro" id="IPR052026">
    <property type="entry name" value="ExeA_AAA_ATPase_DNA-bind"/>
</dbReference>
<comment type="caution">
    <text evidence="1">The sequence shown here is derived from an EMBL/GenBank/DDBJ whole genome shotgun (WGS) entry which is preliminary data.</text>
</comment>